<sequence length="368" mass="41987">MMKNTYLCISLALFAGQAAAAATAENAAEAEQEWPSSTKSTGNWDVAALGTTGQATTTGDKQEDNNVDIARISQEQQSVHWNTVDSSLDAGGLHGNIGSKIEIDDTRWKNNTKNGGKFKLALIQAWLRHDELPGWYFGYWNAREDSYSGQFSNQDYGSTNTINEMYIGKINEFYRGNWGVEVLGGTESASKRWKGRLKLWGESRFTDKWSVSGYIFREYQPQSNDSGNGDLEHHIMEMEPALQYRVNPDLGLYIRPYYSWEKQVRQSWGNIIEEEWKVTAGLWRNWYPLLTSLYVGFGNDKIYNNANRSEVFYNGKYNFIGATASYPIVDNLRLYGEFKAQFTKSYGQWTNEGHSWNPFTIVGIEYSF</sequence>
<name>A0A0G4JZY0_9GAMM</name>
<organism evidence="2 3">
    <name type="scientific">Brenneria goodwinii</name>
    <dbReference type="NCBI Taxonomy" id="1109412"/>
    <lineage>
        <taxon>Bacteria</taxon>
        <taxon>Pseudomonadati</taxon>
        <taxon>Pseudomonadota</taxon>
        <taxon>Gammaproteobacteria</taxon>
        <taxon>Enterobacterales</taxon>
        <taxon>Pectobacteriaceae</taxon>
        <taxon>Brenneria</taxon>
    </lineage>
</organism>
<dbReference type="Pfam" id="PF16946">
    <property type="entry name" value="Porin_OmpG_1_2"/>
    <property type="match status" value="1"/>
</dbReference>
<protein>
    <recommendedName>
        <fullName evidence="4">Outer membrane protein G</fullName>
    </recommendedName>
</protein>
<dbReference type="Proteomes" id="UP000044377">
    <property type="component" value="Unassembled WGS sequence"/>
</dbReference>
<evidence type="ECO:0000256" key="1">
    <source>
        <dbReference type="SAM" id="SignalP"/>
    </source>
</evidence>
<gene>
    <name evidence="2" type="ORF">BN1221_03987c</name>
</gene>
<feature type="chain" id="PRO_5005194480" description="Outer membrane protein G" evidence="1">
    <location>
        <begin position="21"/>
        <end position="368"/>
    </location>
</feature>
<reference evidence="3" key="1">
    <citation type="submission" date="2015-01" db="EMBL/GenBank/DDBJ databases">
        <authorList>
            <person name="Paterson Steve"/>
        </authorList>
    </citation>
    <scope>NUCLEOTIDE SEQUENCE [LARGE SCALE GENOMIC DNA]</scope>
    <source>
        <strain evidence="3">OBR1</strain>
    </source>
</reference>
<proteinExistence type="predicted"/>
<accession>A0A0G4JZY0</accession>
<keyword evidence="1" id="KW-0732">Signal</keyword>
<keyword evidence="3" id="KW-1185">Reference proteome</keyword>
<evidence type="ECO:0000313" key="3">
    <source>
        <dbReference type="Proteomes" id="UP000044377"/>
    </source>
</evidence>
<evidence type="ECO:0008006" key="4">
    <source>
        <dbReference type="Google" id="ProtNLM"/>
    </source>
</evidence>
<feature type="signal peptide" evidence="1">
    <location>
        <begin position="1"/>
        <end position="20"/>
    </location>
</feature>
<dbReference type="EMBL" id="CGIG01000001">
    <property type="protein sequence ID" value="CPR19840.1"/>
    <property type="molecule type" value="Genomic_DNA"/>
</dbReference>
<dbReference type="STRING" id="1109412.BN1221_03987c"/>
<dbReference type="AlphaFoldDB" id="A0A0G4JZY0"/>
<evidence type="ECO:0000313" key="2">
    <source>
        <dbReference type="EMBL" id="CPR19840.1"/>
    </source>
</evidence>
<dbReference type="InterPro" id="IPR031605">
    <property type="entry name" value="Porin_OmpG_1_2"/>
</dbReference>